<dbReference type="GO" id="GO:0005737">
    <property type="term" value="C:cytoplasm"/>
    <property type="evidence" value="ECO:0007669"/>
    <property type="project" value="TreeGrafter"/>
</dbReference>
<dbReference type="Gene3D" id="3.40.30.10">
    <property type="entry name" value="Glutaredoxin"/>
    <property type="match status" value="1"/>
</dbReference>
<feature type="domain" description="GST N-terminal" evidence="5">
    <location>
        <begin position="6"/>
        <end position="85"/>
    </location>
</feature>
<keyword evidence="8" id="KW-1185">Reference proteome</keyword>
<dbReference type="SUPFAM" id="SSF47616">
    <property type="entry name" value="GST C-terminal domain-like"/>
    <property type="match status" value="1"/>
</dbReference>
<comment type="similarity">
    <text evidence="3">Belongs to the GST superfamily. Tau family.</text>
</comment>
<dbReference type="InterPro" id="IPR040079">
    <property type="entry name" value="Glutathione_S-Trfase"/>
</dbReference>
<evidence type="ECO:0000313" key="7">
    <source>
        <dbReference type="EMBL" id="KAJ3690395.1"/>
    </source>
</evidence>
<dbReference type="InterPro" id="IPR045073">
    <property type="entry name" value="Omega/Tau-like"/>
</dbReference>
<sequence length="228" mass="25508">MAEGKGDLKLLGLWATPFVMRVRMVLEQKGLKYENLEQDLSNKSELLLKHNPIYKKVPVLIHGGSAICESLVILQYIDENWSKTGPPLLPSTPYERAIARFWTAYIDDKLLASLKGILMAATEEAMTEKIADTYAALETLEGAFKKCSAGKGFFGGDSIGYLDIILGSLTVWIRVLENISGAKLLDETKVPLLVEWEKRFLTADYVKKVLPTVERLEEYGRARRANIG</sequence>
<dbReference type="PROSITE" id="PS50404">
    <property type="entry name" value="GST_NTER"/>
    <property type="match status" value="1"/>
</dbReference>
<organism evidence="7 8">
    <name type="scientific">Rhynchospora tenuis</name>
    <dbReference type="NCBI Taxonomy" id="198213"/>
    <lineage>
        <taxon>Eukaryota</taxon>
        <taxon>Viridiplantae</taxon>
        <taxon>Streptophyta</taxon>
        <taxon>Embryophyta</taxon>
        <taxon>Tracheophyta</taxon>
        <taxon>Spermatophyta</taxon>
        <taxon>Magnoliopsida</taxon>
        <taxon>Liliopsida</taxon>
        <taxon>Poales</taxon>
        <taxon>Cyperaceae</taxon>
        <taxon>Cyperoideae</taxon>
        <taxon>Rhynchosporeae</taxon>
        <taxon>Rhynchospora</taxon>
    </lineage>
</organism>
<protein>
    <recommendedName>
        <fullName evidence="1">glutathione transferase</fullName>
        <ecNumber evidence="1">2.5.1.18</ecNumber>
    </recommendedName>
</protein>
<dbReference type="InterPro" id="IPR036249">
    <property type="entry name" value="Thioredoxin-like_sf"/>
</dbReference>
<dbReference type="Gene3D" id="1.20.1050.10">
    <property type="match status" value="1"/>
</dbReference>
<dbReference type="InterPro" id="IPR004046">
    <property type="entry name" value="GST_C"/>
</dbReference>
<comment type="catalytic activity">
    <reaction evidence="4">
        <text>RX + glutathione = an S-substituted glutathione + a halide anion + H(+)</text>
        <dbReference type="Rhea" id="RHEA:16437"/>
        <dbReference type="ChEBI" id="CHEBI:15378"/>
        <dbReference type="ChEBI" id="CHEBI:16042"/>
        <dbReference type="ChEBI" id="CHEBI:17792"/>
        <dbReference type="ChEBI" id="CHEBI:57925"/>
        <dbReference type="ChEBI" id="CHEBI:90779"/>
        <dbReference type="EC" id="2.5.1.18"/>
    </reaction>
</comment>
<dbReference type="FunFam" id="3.40.30.10:FF:000044">
    <property type="entry name" value="Glutathione S-transferase GSTU6"/>
    <property type="match status" value="1"/>
</dbReference>
<evidence type="ECO:0000256" key="4">
    <source>
        <dbReference type="ARBA" id="ARBA00047960"/>
    </source>
</evidence>
<dbReference type="EMBL" id="JAMRDG010000002">
    <property type="protein sequence ID" value="KAJ3690395.1"/>
    <property type="molecule type" value="Genomic_DNA"/>
</dbReference>
<dbReference type="EC" id="2.5.1.18" evidence="1"/>
<dbReference type="Pfam" id="PF02798">
    <property type="entry name" value="GST_N"/>
    <property type="match status" value="1"/>
</dbReference>
<dbReference type="GO" id="GO:0006749">
    <property type="term" value="P:glutathione metabolic process"/>
    <property type="evidence" value="ECO:0007669"/>
    <property type="project" value="InterPro"/>
</dbReference>
<dbReference type="InterPro" id="IPR004045">
    <property type="entry name" value="Glutathione_S-Trfase_N"/>
</dbReference>
<dbReference type="SFLD" id="SFLDS00019">
    <property type="entry name" value="Glutathione_Transferase_(cytos"/>
    <property type="match status" value="1"/>
</dbReference>
<gene>
    <name evidence="7" type="ORF">LUZ61_019559</name>
</gene>
<dbReference type="AlphaFoldDB" id="A0AAD5ZBL6"/>
<name>A0AAD5ZBL6_9POAL</name>
<dbReference type="Proteomes" id="UP001210211">
    <property type="component" value="Unassembled WGS sequence"/>
</dbReference>
<evidence type="ECO:0000259" key="6">
    <source>
        <dbReference type="PROSITE" id="PS50405"/>
    </source>
</evidence>
<dbReference type="Pfam" id="PF00043">
    <property type="entry name" value="GST_C"/>
    <property type="match status" value="1"/>
</dbReference>
<dbReference type="InterPro" id="IPR036282">
    <property type="entry name" value="Glutathione-S-Trfase_C_sf"/>
</dbReference>
<reference evidence="7 8" key="1">
    <citation type="journal article" date="2022" name="Cell">
        <title>Repeat-based holocentromeres influence genome architecture and karyotype evolution.</title>
        <authorList>
            <person name="Hofstatter P.G."/>
            <person name="Thangavel G."/>
            <person name="Lux T."/>
            <person name="Neumann P."/>
            <person name="Vondrak T."/>
            <person name="Novak P."/>
            <person name="Zhang M."/>
            <person name="Costa L."/>
            <person name="Castellani M."/>
            <person name="Scott A."/>
            <person name="Toegelov H."/>
            <person name="Fuchs J."/>
            <person name="Mata-Sucre Y."/>
            <person name="Dias Y."/>
            <person name="Vanzela A.L.L."/>
            <person name="Huettel B."/>
            <person name="Almeida C.C.S."/>
            <person name="Simkova H."/>
            <person name="Souza G."/>
            <person name="Pedrosa-Harand A."/>
            <person name="Macas J."/>
            <person name="Mayer K.F.X."/>
            <person name="Houben A."/>
            <person name="Marques A."/>
        </authorList>
    </citation>
    <scope>NUCLEOTIDE SEQUENCE [LARGE SCALE GENOMIC DNA]</scope>
    <source>
        <strain evidence="7">RhyTen1mFocal</strain>
    </source>
</reference>
<evidence type="ECO:0000256" key="2">
    <source>
        <dbReference type="ARBA" id="ARBA00022679"/>
    </source>
</evidence>
<dbReference type="FunFam" id="1.20.1050.10:FF:000023">
    <property type="entry name" value="Probable glutathione S-transferase GSTU6"/>
    <property type="match status" value="1"/>
</dbReference>
<feature type="domain" description="GST C-terminal" evidence="6">
    <location>
        <begin position="92"/>
        <end position="220"/>
    </location>
</feature>
<dbReference type="CDD" id="cd03058">
    <property type="entry name" value="GST_N_Tau"/>
    <property type="match status" value="1"/>
</dbReference>
<dbReference type="SFLD" id="SFLDG01152">
    <property type="entry name" value="Main.3:_Omega-_and_Tau-like"/>
    <property type="match status" value="1"/>
</dbReference>
<evidence type="ECO:0000313" key="8">
    <source>
        <dbReference type="Proteomes" id="UP001210211"/>
    </source>
</evidence>
<dbReference type="GO" id="GO:0004364">
    <property type="term" value="F:glutathione transferase activity"/>
    <property type="evidence" value="ECO:0007669"/>
    <property type="project" value="UniProtKB-EC"/>
</dbReference>
<evidence type="ECO:0000259" key="5">
    <source>
        <dbReference type="PROSITE" id="PS50404"/>
    </source>
</evidence>
<dbReference type="PANTHER" id="PTHR11260">
    <property type="entry name" value="GLUTATHIONE S-TRANSFERASE, GST, SUPERFAMILY, GST DOMAIN CONTAINING"/>
    <property type="match status" value="1"/>
</dbReference>
<dbReference type="InterPro" id="IPR045074">
    <property type="entry name" value="GST_C_Tau"/>
</dbReference>
<proteinExistence type="inferred from homology"/>
<evidence type="ECO:0000256" key="3">
    <source>
        <dbReference type="ARBA" id="ARBA00025743"/>
    </source>
</evidence>
<dbReference type="PROSITE" id="PS50405">
    <property type="entry name" value="GST_CTER"/>
    <property type="match status" value="1"/>
</dbReference>
<keyword evidence="2" id="KW-0808">Transferase</keyword>
<dbReference type="SFLD" id="SFLDG00358">
    <property type="entry name" value="Main_(cytGST)"/>
    <property type="match status" value="1"/>
</dbReference>
<dbReference type="CDD" id="cd03185">
    <property type="entry name" value="GST_C_Tau"/>
    <property type="match status" value="1"/>
</dbReference>
<evidence type="ECO:0000256" key="1">
    <source>
        <dbReference type="ARBA" id="ARBA00012452"/>
    </source>
</evidence>
<comment type="caution">
    <text evidence="7">The sequence shown here is derived from an EMBL/GenBank/DDBJ whole genome shotgun (WGS) entry which is preliminary data.</text>
</comment>
<dbReference type="InterPro" id="IPR010987">
    <property type="entry name" value="Glutathione-S-Trfase_C-like"/>
</dbReference>
<dbReference type="SUPFAM" id="SSF52833">
    <property type="entry name" value="Thioredoxin-like"/>
    <property type="match status" value="1"/>
</dbReference>
<dbReference type="PANTHER" id="PTHR11260:SF773">
    <property type="entry name" value="GLUTATHIONE S-TRANSFERASE U26"/>
    <property type="match status" value="1"/>
</dbReference>
<accession>A0AAD5ZBL6</accession>